<dbReference type="RefSeq" id="WP_183228593.1">
    <property type="nucleotide sequence ID" value="NZ_JACHIM010000002.1"/>
</dbReference>
<feature type="chain" id="PRO_5032757987" description="Protein-disulfide reductase" evidence="2">
    <location>
        <begin position="27"/>
        <end position="119"/>
    </location>
</feature>
<accession>A0A840NW77</accession>
<evidence type="ECO:0000313" key="3">
    <source>
        <dbReference type="EMBL" id="MBB5073532.1"/>
    </source>
</evidence>
<proteinExistence type="predicted"/>
<evidence type="ECO:0000256" key="2">
    <source>
        <dbReference type="SAM" id="SignalP"/>
    </source>
</evidence>
<name>A0A840NW77_9HYPH</name>
<keyword evidence="4" id="KW-1185">Reference proteome</keyword>
<protein>
    <recommendedName>
        <fullName evidence="5">Protein-disulfide reductase</fullName>
    </recommendedName>
</protein>
<keyword evidence="1" id="KW-1133">Transmembrane helix</keyword>
<reference evidence="3 4" key="1">
    <citation type="submission" date="2020-08" db="EMBL/GenBank/DDBJ databases">
        <title>Genomic Encyclopedia of Type Strains, Phase IV (KMG-IV): sequencing the most valuable type-strain genomes for metagenomic binning, comparative biology and taxonomic classification.</title>
        <authorList>
            <person name="Goeker M."/>
        </authorList>
    </citation>
    <scope>NUCLEOTIDE SEQUENCE [LARGE SCALE GENOMIC DNA]</scope>
    <source>
        <strain evidence="3 4">DSM 28538</strain>
    </source>
</reference>
<dbReference type="Proteomes" id="UP000561417">
    <property type="component" value="Unassembled WGS sequence"/>
</dbReference>
<dbReference type="EMBL" id="JACHIM010000002">
    <property type="protein sequence ID" value="MBB5073532.1"/>
    <property type="molecule type" value="Genomic_DNA"/>
</dbReference>
<feature type="signal peptide" evidence="2">
    <location>
        <begin position="1"/>
        <end position="26"/>
    </location>
</feature>
<keyword evidence="1" id="KW-0472">Membrane</keyword>
<sequence>MVKLFRNYVLSIFTAVAFFLSQVVNANANHLKNNPQHENIPVSVMEQRENKIINIAALYVPGLSYGVENNSVAQGKIEKVFEPITLGTFSVGIAAGYATSMIGMLLGLIISAIVSYFKK</sequence>
<keyword evidence="1" id="KW-0812">Transmembrane</keyword>
<feature type="transmembrane region" description="Helical" evidence="1">
    <location>
        <begin position="94"/>
        <end position="117"/>
    </location>
</feature>
<evidence type="ECO:0000256" key="1">
    <source>
        <dbReference type="SAM" id="Phobius"/>
    </source>
</evidence>
<dbReference type="AlphaFoldDB" id="A0A840NW77"/>
<evidence type="ECO:0000313" key="4">
    <source>
        <dbReference type="Proteomes" id="UP000561417"/>
    </source>
</evidence>
<gene>
    <name evidence="3" type="ORF">HNQ69_000653</name>
</gene>
<organism evidence="3 4">
    <name type="scientific">Bartonella callosciuri</name>
    <dbReference type="NCBI Taxonomy" id="686223"/>
    <lineage>
        <taxon>Bacteria</taxon>
        <taxon>Pseudomonadati</taxon>
        <taxon>Pseudomonadota</taxon>
        <taxon>Alphaproteobacteria</taxon>
        <taxon>Hyphomicrobiales</taxon>
        <taxon>Bartonellaceae</taxon>
        <taxon>Bartonella</taxon>
    </lineage>
</organism>
<comment type="caution">
    <text evidence="3">The sequence shown here is derived from an EMBL/GenBank/DDBJ whole genome shotgun (WGS) entry which is preliminary data.</text>
</comment>
<keyword evidence="2" id="KW-0732">Signal</keyword>
<evidence type="ECO:0008006" key="5">
    <source>
        <dbReference type="Google" id="ProtNLM"/>
    </source>
</evidence>